<comment type="caution">
    <text evidence="1">The sequence shown here is derived from an EMBL/GenBank/DDBJ whole genome shotgun (WGS) entry which is preliminary data.</text>
</comment>
<evidence type="ECO:0000313" key="1">
    <source>
        <dbReference type="EMBL" id="OGZ73821.1"/>
    </source>
</evidence>
<dbReference type="STRING" id="1802214.A2908_01265"/>
<protein>
    <recommendedName>
        <fullName evidence="3">HMA domain-containing protein</fullName>
    </recommendedName>
</protein>
<proteinExistence type="predicted"/>
<sequence>MALLTIIVTPRKGENVSDVESQINSALKNVPGVSFAWSAATGEFRVDYSDDINFKELSDRLRKCMGLNKNSVRKKRQVS</sequence>
<gene>
    <name evidence="1" type="ORF">A2908_01265</name>
</gene>
<dbReference type="EMBL" id="MHPA01000006">
    <property type="protein sequence ID" value="OGZ73821.1"/>
    <property type="molecule type" value="Genomic_DNA"/>
</dbReference>
<dbReference type="Proteomes" id="UP000176774">
    <property type="component" value="Unassembled WGS sequence"/>
</dbReference>
<evidence type="ECO:0000313" key="2">
    <source>
        <dbReference type="Proteomes" id="UP000176774"/>
    </source>
</evidence>
<organism evidence="1 2">
    <name type="scientific">Candidatus Staskawiczbacteria bacterium RIFCSPLOWO2_01_FULL_38_12b</name>
    <dbReference type="NCBI Taxonomy" id="1802214"/>
    <lineage>
        <taxon>Bacteria</taxon>
        <taxon>Candidatus Staskawicziibacteriota</taxon>
    </lineage>
</organism>
<dbReference type="AlphaFoldDB" id="A0A1G2IGZ1"/>
<accession>A0A1G2IGZ1</accession>
<reference evidence="1 2" key="1">
    <citation type="journal article" date="2016" name="Nat. Commun.">
        <title>Thousands of microbial genomes shed light on interconnected biogeochemical processes in an aquifer system.</title>
        <authorList>
            <person name="Anantharaman K."/>
            <person name="Brown C.T."/>
            <person name="Hug L.A."/>
            <person name="Sharon I."/>
            <person name="Castelle C.J."/>
            <person name="Probst A.J."/>
            <person name="Thomas B.C."/>
            <person name="Singh A."/>
            <person name="Wilkins M.J."/>
            <person name="Karaoz U."/>
            <person name="Brodie E.L."/>
            <person name="Williams K.H."/>
            <person name="Hubbard S.S."/>
            <person name="Banfield J.F."/>
        </authorList>
    </citation>
    <scope>NUCLEOTIDE SEQUENCE [LARGE SCALE GENOMIC DNA]</scope>
</reference>
<evidence type="ECO:0008006" key="3">
    <source>
        <dbReference type="Google" id="ProtNLM"/>
    </source>
</evidence>
<name>A0A1G2IGZ1_9BACT</name>